<reference evidence="9" key="1">
    <citation type="journal article" date="2019" name="Int. J. Syst. Evol. Microbiol.">
        <title>The Global Catalogue of Microorganisms (GCM) 10K type strain sequencing project: providing services to taxonomists for standard genome sequencing and annotation.</title>
        <authorList>
            <consortium name="The Broad Institute Genomics Platform"/>
            <consortium name="The Broad Institute Genome Sequencing Center for Infectious Disease"/>
            <person name="Wu L."/>
            <person name="Ma J."/>
        </authorList>
    </citation>
    <scope>NUCLEOTIDE SEQUENCE [LARGE SCALE GENOMIC DNA]</scope>
    <source>
        <strain evidence="9">JCM 16953</strain>
    </source>
</reference>
<dbReference type="SUPFAM" id="SSF51569">
    <property type="entry name" value="Aldolase"/>
    <property type="match status" value="1"/>
</dbReference>
<comment type="catalytic activity">
    <reaction evidence="6">
        <text>2-deoxy-D-ribose 5-phosphate = D-glyceraldehyde 3-phosphate + acetaldehyde</text>
        <dbReference type="Rhea" id="RHEA:12821"/>
        <dbReference type="ChEBI" id="CHEBI:15343"/>
        <dbReference type="ChEBI" id="CHEBI:59776"/>
        <dbReference type="ChEBI" id="CHEBI:62877"/>
        <dbReference type="EC" id="4.1.2.4"/>
    </reaction>
</comment>
<evidence type="ECO:0000256" key="1">
    <source>
        <dbReference type="ARBA" id="ARBA00004816"/>
    </source>
</evidence>
<evidence type="ECO:0000256" key="7">
    <source>
        <dbReference type="NCBIfam" id="TIGR00126"/>
    </source>
</evidence>
<dbReference type="Pfam" id="PF01791">
    <property type="entry name" value="DeoC"/>
    <property type="match status" value="1"/>
</dbReference>
<evidence type="ECO:0000313" key="9">
    <source>
        <dbReference type="Proteomes" id="UP001501821"/>
    </source>
</evidence>
<dbReference type="CDD" id="cd00959">
    <property type="entry name" value="DeoC"/>
    <property type="match status" value="1"/>
</dbReference>
<dbReference type="PANTHER" id="PTHR10889:SF3">
    <property type="entry name" value="DEOXYRIBOSE-PHOSPHATE ALDOLASE"/>
    <property type="match status" value="1"/>
</dbReference>
<proteinExistence type="inferred from homology"/>
<evidence type="ECO:0000256" key="6">
    <source>
        <dbReference type="ARBA" id="ARBA00048791"/>
    </source>
</evidence>
<dbReference type="SMART" id="SM01133">
    <property type="entry name" value="DeoC"/>
    <property type="match status" value="1"/>
</dbReference>
<comment type="caution">
    <text evidence="8">The sequence shown here is derived from an EMBL/GenBank/DDBJ whole genome shotgun (WGS) entry which is preliminary data.</text>
</comment>
<accession>A0ABP7HZ28</accession>
<dbReference type="InterPro" id="IPR002915">
    <property type="entry name" value="DeoC/FbaB/LacD_aldolase"/>
</dbReference>
<dbReference type="InterPro" id="IPR011343">
    <property type="entry name" value="DeoC"/>
</dbReference>
<evidence type="ECO:0000256" key="4">
    <source>
        <dbReference type="ARBA" id="ARBA00023239"/>
    </source>
</evidence>
<evidence type="ECO:0000256" key="5">
    <source>
        <dbReference type="ARBA" id="ARBA00023270"/>
    </source>
</evidence>
<keyword evidence="5" id="KW-0704">Schiff base</keyword>
<dbReference type="PANTHER" id="PTHR10889">
    <property type="entry name" value="DEOXYRIBOSE-PHOSPHATE ALDOLASE"/>
    <property type="match status" value="1"/>
</dbReference>
<dbReference type="EMBL" id="BAABAH010000001">
    <property type="protein sequence ID" value="GAA3805556.1"/>
    <property type="molecule type" value="Genomic_DNA"/>
</dbReference>
<keyword evidence="9" id="KW-1185">Reference proteome</keyword>
<gene>
    <name evidence="8" type="primary">deoC</name>
    <name evidence="8" type="ORF">GCM10022242_05910</name>
</gene>
<evidence type="ECO:0000256" key="2">
    <source>
        <dbReference type="ARBA" id="ARBA00009473"/>
    </source>
</evidence>
<organism evidence="8 9">
    <name type="scientific">Nocardioides panacisoli</name>
    <dbReference type="NCBI Taxonomy" id="627624"/>
    <lineage>
        <taxon>Bacteria</taxon>
        <taxon>Bacillati</taxon>
        <taxon>Actinomycetota</taxon>
        <taxon>Actinomycetes</taxon>
        <taxon>Propionibacteriales</taxon>
        <taxon>Nocardioidaceae</taxon>
        <taxon>Nocardioides</taxon>
    </lineage>
</organism>
<comment type="similarity">
    <text evidence="2">Belongs to the DeoC/FbaB aldolase family. DeoC type 2 subfamily.</text>
</comment>
<dbReference type="Gene3D" id="3.20.20.70">
    <property type="entry name" value="Aldolase class I"/>
    <property type="match status" value="1"/>
</dbReference>
<dbReference type="InterPro" id="IPR013785">
    <property type="entry name" value="Aldolase_TIM"/>
</dbReference>
<name>A0ABP7HZ28_9ACTN</name>
<dbReference type="NCBIfam" id="TIGR00126">
    <property type="entry name" value="deoC"/>
    <property type="match status" value="1"/>
</dbReference>
<dbReference type="EC" id="4.1.2.4" evidence="3 7"/>
<dbReference type="RefSeq" id="WP_344772296.1">
    <property type="nucleotide sequence ID" value="NZ_BAABAH010000001.1"/>
</dbReference>
<keyword evidence="4" id="KW-0456">Lyase</keyword>
<evidence type="ECO:0000313" key="8">
    <source>
        <dbReference type="EMBL" id="GAA3805556.1"/>
    </source>
</evidence>
<dbReference type="Proteomes" id="UP001501821">
    <property type="component" value="Unassembled WGS sequence"/>
</dbReference>
<comment type="pathway">
    <text evidence="1">Carbohydrate degradation; 2-deoxy-D-ribose 1-phosphate degradation; D-glyceraldehyde 3-phosphate and acetaldehyde from 2-deoxy-alpha-D-ribose 1-phosphate: step 2/2.</text>
</comment>
<evidence type="ECO:0000256" key="3">
    <source>
        <dbReference type="ARBA" id="ARBA00012515"/>
    </source>
</evidence>
<sequence length="322" mass="34097">MPVSAPTFADVTSSEASLKRFLHGLPGVDQVGAEARAAGLGTRSIKTTAKAYALDLAISMVDLTTLEGQDTPGKVKALSAKALRPDPADPSCPRVAAVCVYGDLVAEARSVVGDGADRVNVAAVATAFPSGRASLEVKLADTRDAVAAGADEIDMVIDRGAFLAGRYQQVFDEIVATREACARPDGSHAHLKVIFETGELQTLDNVRRASWLAMIAGADFIKTSTGKVQPAATLPVTLVMLEAVRDFRETTGTQIGVKPAGGIRTAKDAIKYLVMVNEVAGPDWLTPEWFRFGASTLLNDLLMQRTKLATGRYSGPDYFTLD</sequence>
<dbReference type="PIRSF" id="PIRSF001357">
    <property type="entry name" value="DeoC"/>
    <property type="match status" value="1"/>
</dbReference>
<protein>
    <recommendedName>
        <fullName evidence="3 7">Deoxyribose-phosphate aldolase</fullName>
        <ecNumber evidence="3 7">4.1.2.4</ecNumber>
    </recommendedName>
</protein>